<feature type="transmembrane region" description="Helical" evidence="8">
    <location>
        <begin position="281"/>
        <end position="302"/>
    </location>
</feature>
<reference evidence="10" key="1">
    <citation type="journal article" date="2019" name="Int. J. Syst. Evol. Microbiol.">
        <title>The Global Catalogue of Microorganisms (GCM) 10K type strain sequencing project: providing services to taxonomists for standard genome sequencing and annotation.</title>
        <authorList>
            <consortium name="The Broad Institute Genomics Platform"/>
            <consortium name="The Broad Institute Genome Sequencing Center for Infectious Disease"/>
            <person name="Wu L."/>
            <person name="Ma J."/>
        </authorList>
    </citation>
    <scope>NUCLEOTIDE SEQUENCE [LARGE SCALE GENOMIC DNA]</scope>
    <source>
        <strain evidence="10">CGMCC 4.1469</strain>
    </source>
</reference>
<keyword evidence="4" id="KW-0997">Cell inner membrane</keyword>
<evidence type="ECO:0000256" key="6">
    <source>
        <dbReference type="ARBA" id="ARBA00022989"/>
    </source>
</evidence>
<feature type="transmembrane region" description="Helical" evidence="8">
    <location>
        <begin position="367"/>
        <end position="400"/>
    </location>
</feature>
<evidence type="ECO:0000256" key="3">
    <source>
        <dbReference type="ARBA" id="ARBA00022475"/>
    </source>
</evidence>
<gene>
    <name evidence="9" type="ORF">ACFQDI_09110</name>
</gene>
<organism evidence="9 10">
    <name type="scientific">Prosthecobacter fluviatilis</name>
    <dbReference type="NCBI Taxonomy" id="445931"/>
    <lineage>
        <taxon>Bacteria</taxon>
        <taxon>Pseudomonadati</taxon>
        <taxon>Verrucomicrobiota</taxon>
        <taxon>Verrucomicrobiia</taxon>
        <taxon>Verrucomicrobiales</taxon>
        <taxon>Verrucomicrobiaceae</taxon>
        <taxon>Prosthecobacter</taxon>
    </lineage>
</organism>
<keyword evidence="5 8" id="KW-0812">Transmembrane</keyword>
<comment type="subcellular location">
    <subcellularLocation>
        <location evidence="1">Cell membrane</location>
        <topology evidence="1">Multi-pass membrane protein</topology>
    </subcellularLocation>
</comment>
<comment type="caution">
    <text evidence="9">The sequence shown here is derived from an EMBL/GenBank/DDBJ whole genome shotgun (WGS) entry which is preliminary data.</text>
</comment>
<protein>
    <submittedName>
        <fullName evidence="9">ABC transporter permease</fullName>
    </submittedName>
</protein>
<feature type="transmembrane region" description="Helical" evidence="8">
    <location>
        <begin position="156"/>
        <end position="175"/>
    </location>
</feature>
<feature type="transmembrane region" description="Helical" evidence="8">
    <location>
        <begin position="12"/>
        <end position="33"/>
    </location>
</feature>
<proteinExistence type="predicted"/>
<dbReference type="CDD" id="cd06579">
    <property type="entry name" value="TM_PBP1_transp_AraH_like"/>
    <property type="match status" value="1"/>
</dbReference>
<dbReference type="InterPro" id="IPR001851">
    <property type="entry name" value="ABC_transp_permease"/>
</dbReference>
<evidence type="ECO:0000256" key="2">
    <source>
        <dbReference type="ARBA" id="ARBA00022448"/>
    </source>
</evidence>
<evidence type="ECO:0000256" key="5">
    <source>
        <dbReference type="ARBA" id="ARBA00022692"/>
    </source>
</evidence>
<keyword evidence="3" id="KW-1003">Cell membrane</keyword>
<keyword evidence="7 8" id="KW-0472">Membrane</keyword>
<dbReference type="PANTHER" id="PTHR32196">
    <property type="entry name" value="ABC TRANSPORTER PERMEASE PROTEIN YPHD-RELATED-RELATED"/>
    <property type="match status" value="1"/>
</dbReference>
<dbReference type="Pfam" id="PF02653">
    <property type="entry name" value="BPD_transp_2"/>
    <property type="match status" value="1"/>
</dbReference>
<feature type="transmembrane region" description="Helical" evidence="8">
    <location>
        <begin position="240"/>
        <end position="260"/>
    </location>
</feature>
<evidence type="ECO:0000256" key="4">
    <source>
        <dbReference type="ARBA" id="ARBA00022519"/>
    </source>
</evidence>
<dbReference type="RefSeq" id="WP_377165672.1">
    <property type="nucleotide sequence ID" value="NZ_JBHSMQ010000003.1"/>
</dbReference>
<keyword evidence="6 8" id="KW-1133">Transmembrane helix</keyword>
<accession>A0ABW0KP10</accession>
<sequence length="433" mass="44793">MSRPTANIRHRFAGSGMLLALLLLCAFFSVATWTRQYPQDEAAARDVASQIDPKAKVLIAVRPTAADAGFAEALKAELGARAEVVRGEPRDARAALERAAATGSGPDVIACNRATAAWLVFANLGRDFPALKNAVVLQPRAHAWPVFLKTDNLLNIANQIAVIAILAIGMTLVIITGGIDLSVGSLIALSAVVTTLFVRDVCGGTQAGVGGMLAAGLCGIALSGACGLASGVFITGLRMPPFIVTLAMMLVGSGLAYRLAENQSVYQVPDSFVWLGRGADLLGLPNAVVLMLVLYAAAHVMMTQTRLGRNLYAVGGNVEAAQLSGVPVRRVVLTAYVLCGLLAGLGGVVTASLLKSGSPTYGQMYELYVIAAVVVGGTSLSGGRGTMAGTLIGAFIIAVIQNGMNLTNVESNTQKIVLGLVILGAVLVDRARR</sequence>
<dbReference type="PANTHER" id="PTHR32196:SF21">
    <property type="entry name" value="ABC TRANSPORTER PERMEASE PROTEIN YPHD-RELATED"/>
    <property type="match status" value="1"/>
</dbReference>
<keyword evidence="2" id="KW-0813">Transport</keyword>
<evidence type="ECO:0000256" key="8">
    <source>
        <dbReference type="SAM" id="Phobius"/>
    </source>
</evidence>
<feature type="transmembrane region" description="Helical" evidence="8">
    <location>
        <begin position="333"/>
        <end position="355"/>
    </location>
</feature>
<evidence type="ECO:0000313" key="9">
    <source>
        <dbReference type="EMBL" id="MFC5455010.1"/>
    </source>
</evidence>
<dbReference type="EMBL" id="JBHSMQ010000003">
    <property type="protein sequence ID" value="MFC5455010.1"/>
    <property type="molecule type" value="Genomic_DNA"/>
</dbReference>
<feature type="transmembrane region" description="Helical" evidence="8">
    <location>
        <begin position="210"/>
        <end position="234"/>
    </location>
</feature>
<evidence type="ECO:0000256" key="7">
    <source>
        <dbReference type="ARBA" id="ARBA00023136"/>
    </source>
</evidence>
<name>A0ABW0KP10_9BACT</name>
<evidence type="ECO:0000256" key="1">
    <source>
        <dbReference type="ARBA" id="ARBA00004651"/>
    </source>
</evidence>
<keyword evidence="10" id="KW-1185">Reference proteome</keyword>
<dbReference type="Proteomes" id="UP001596052">
    <property type="component" value="Unassembled WGS sequence"/>
</dbReference>
<feature type="transmembrane region" description="Helical" evidence="8">
    <location>
        <begin position="181"/>
        <end position="198"/>
    </location>
</feature>
<evidence type="ECO:0000313" key="10">
    <source>
        <dbReference type="Proteomes" id="UP001596052"/>
    </source>
</evidence>